<dbReference type="Proteomes" id="UP001143400">
    <property type="component" value="Unassembled WGS sequence"/>
</dbReference>
<feature type="repeat" description="TPR" evidence="5">
    <location>
        <begin position="158"/>
        <end position="191"/>
    </location>
</feature>
<evidence type="ECO:0000313" key="11">
    <source>
        <dbReference type="Proteomes" id="UP001143400"/>
    </source>
</evidence>
<proteinExistence type="predicted"/>
<feature type="transmembrane region" description="Helical" evidence="6">
    <location>
        <begin position="97"/>
        <end position="117"/>
    </location>
</feature>
<keyword evidence="6" id="KW-1133">Transmembrane helix</keyword>
<keyword evidence="6" id="KW-0812">Transmembrane</keyword>
<evidence type="ECO:0000256" key="5">
    <source>
        <dbReference type="PROSITE-ProRule" id="PRU00339"/>
    </source>
</evidence>
<evidence type="ECO:0000256" key="2">
    <source>
        <dbReference type="ARBA" id="ARBA00022737"/>
    </source>
</evidence>
<keyword evidence="6" id="KW-0472">Membrane</keyword>
<sequence length="375" mass="39123">MALWIVLALMTGAAALVAIAPLARRRAAADAGAGDGDVAVYRDQLDELGRDHARGLIGDRESEAARAEVARRLLAASAAQEAGAAQDSAAAVRRRRIAAAIALVVLPAVSLGVYGALGRPDVPDRPLAARLQAPVDRNNVADMVARVEAALEKNPDDGRGWSVVGPIYMRLGRYDDAAEAFAQAIRLLGPSGDREANLGEALVAKADGVVTDDARAALERAAASAPPSIKAAVYLARAAAQDGDRAGALNRLKPLYVQAPADSPYLEGLRDEFQRLAAPPALPMPSPEEAQVARTAEERMALVRGMVDRLGERLAADGGDVGEWLKLVRSRTALGDEAKAREALASARAKFAADPQAQTRLEALALGLGLEGRGA</sequence>
<dbReference type="InterPro" id="IPR017560">
    <property type="entry name" value="Cyt_c_biogenesis_CcmI"/>
</dbReference>
<comment type="subcellular location">
    <subcellularLocation>
        <location evidence="1">Cell envelope</location>
    </subcellularLocation>
</comment>
<dbReference type="InterPro" id="IPR051263">
    <property type="entry name" value="C-type_cytochrome_biogenesis"/>
</dbReference>
<dbReference type="NCBIfam" id="TIGR03142">
    <property type="entry name" value="cytochro_ccmI"/>
    <property type="match status" value="1"/>
</dbReference>
<dbReference type="PROSITE" id="PS50005">
    <property type="entry name" value="TPR"/>
    <property type="match status" value="1"/>
</dbReference>
<comment type="caution">
    <text evidence="8">The sequence shown here is derived from an EMBL/GenBank/DDBJ whole genome shotgun (WGS) entry which is preliminary data.</text>
</comment>
<dbReference type="EMBL" id="JAFBCY010000003">
    <property type="protein sequence ID" value="MBM7852090.1"/>
    <property type="molecule type" value="Genomic_DNA"/>
</dbReference>
<evidence type="ECO:0000313" key="9">
    <source>
        <dbReference type="EMBL" id="MBM7852090.1"/>
    </source>
</evidence>
<evidence type="ECO:0000256" key="1">
    <source>
        <dbReference type="ARBA" id="ARBA00004196"/>
    </source>
</evidence>
<dbReference type="Pfam" id="PF23914">
    <property type="entry name" value="TPR_CcmH_CycH"/>
    <property type="match status" value="1"/>
</dbReference>
<dbReference type="InterPro" id="IPR056413">
    <property type="entry name" value="TPR_CcmH_CycH"/>
</dbReference>
<evidence type="ECO:0000256" key="6">
    <source>
        <dbReference type="SAM" id="Phobius"/>
    </source>
</evidence>
<keyword evidence="2" id="KW-0677">Repeat</keyword>
<reference evidence="8" key="3">
    <citation type="submission" date="2023-01" db="EMBL/GenBank/DDBJ databases">
        <authorList>
            <person name="Sun Q."/>
            <person name="Evtushenko L."/>
        </authorList>
    </citation>
    <scope>NUCLEOTIDE SEQUENCE</scope>
    <source>
        <strain evidence="8">VKM B-1606</strain>
    </source>
</reference>
<gene>
    <name evidence="8" type="primary">cycH</name>
    <name evidence="8" type="ORF">GCM10008170_23150</name>
    <name evidence="9" type="ORF">JOD31_002332</name>
</gene>
<organism evidence="8 11">
    <name type="scientific">Methylopila capsulata</name>
    <dbReference type="NCBI Taxonomy" id="61654"/>
    <lineage>
        <taxon>Bacteria</taxon>
        <taxon>Pseudomonadati</taxon>
        <taxon>Pseudomonadota</taxon>
        <taxon>Alphaproteobacteria</taxon>
        <taxon>Hyphomicrobiales</taxon>
        <taxon>Methylopilaceae</taxon>
        <taxon>Methylopila</taxon>
    </lineage>
</organism>
<evidence type="ECO:0000313" key="8">
    <source>
        <dbReference type="EMBL" id="GLK56296.1"/>
    </source>
</evidence>
<dbReference type="AlphaFoldDB" id="A0A9W6ITK9"/>
<accession>A0A9W6ITK9</accession>
<keyword evidence="10" id="KW-1185">Reference proteome</keyword>
<keyword evidence="4 5" id="KW-0802">TPR repeat</keyword>
<dbReference type="InterPro" id="IPR011990">
    <property type="entry name" value="TPR-like_helical_dom_sf"/>
</dbReference>
<dbReference type="Gene3D" id="1.25.40.10">
    <property type="entry name" value="Tetratricopeptide repeat domain"/>
    <property type="match status" value="1"/>
</dbReference>
<evidence type="ECO:0000313" key="10">
    <source>
        <dbReference type="Proteomes" id="UP000758856"/>
    </source>
</evidence>
<name>A0A9W6ITK9_9HYPH</name>
<dbReference type="GO" id="GO:0030313">
    <property type="term" value="C:cell envelope"/>
    <property type="evidence" value="ECO:0007669"/>
    <property type="project" value="UniProtKB-SubCell"/>
</dbReference>
<dbReference type="EMBL" id="BSFF01000003">
    <property type="protein sequence ID" value="GLK56296.1"/>
    <property type="molecule type" value="Genomic_DNA"/>
</dbReference>
<dbReference type="PANTHER" id="PTHR47870">
    <property type="entry name" value="CYTOCHROME C-TYPE BIOGENESIS PROTEIN CCMH"/>
    <property type="match status" value="1"/>
</dbReference>
<evidence type="ECO:0000259" key="7">
    <source>
        <dbReference type="Pfam" id="PF23914"/>
    </source>
</evidence>
<dbReference type="InterPro" id="IPR019734">
    <property type="entry name" value="TPR_rpt"/>
</dbReference>
<reference evidence="8" key="1">
    <citation type="journal article" date="2014" name="Int. J. Syst. Evol. Microbiol.">
        <title>Complete genome sequence of Corynebacterium casei LMG S-19264T (=DSM 44701T), isolated from a smear-ripened cheese.</title>
        <authorList>
            <consortium name="US DOE Joint Genome Institute (JGI-PGF)"/>
            <person name="Walter F."/>
            <person name="Albersmeier A."/>
            <person name="Kalinowski J."/>
            <person name="Ruckert C."/>
        </authorList>
    </citation>
    <scope>NUCLEOTIDE SEQUENCE</scope>
    <source>
        <strain evidence="8">VKM B-1606</strain>
    </source>
</reference>
<dbReference type="Proteomes" id="UP000758856">
    <property type="component" value="Unassembled WGS sequence"/>
</dbReference>
<feature type="domain" description="Cytochrome c-type biogenesis protein H TPR" evidence="7">
    <location>
        <begin position="132"/>
        <end position="264"/>
    </location>
</feature>
<protein>
    <submittedName>
        <fullName evidence="9">Cytochrome c-type biogenesis protein CcmH</fullName>
    </submittedName>
    <submittedName>
        <fullName evidence="8">Cytochrome c-type biogenesis protein CycH</fullName>
    </submittedName>
</protein>
<dbReference type="SUPFAM" id="SSF48452">
    <property type="entry name" value="TPR-like"/>
    <property type="match status" value="1"/>
</dbReference>
<dbReference type="GO" id="GO:0017004">
    <property type="term" value="P:cytochrome complex assembly"/>
    <property type="evidence" value="ECO:0007669"/>
    <property type="project" value="UniProtKB-KW"/>
</dbReference>
<dbReference type="PANTHER" id="PTHR47870:SF4">
    <property type="entry name" value="CYTOCHROME C-TYPE BIOGENESIS PROTEIN CYCH"/>
    <property type="match status" value="1"/>
</dbReference>
<reference evidence="9 10" key="2">
    <citation type="submission" date="2021-01" db="EMBL/GenBank/DDBJ databases">
        <title>Genomic Encyclopedia of Type Strains, Phase IV (KMG-IV): sequencing the most valuable type-strain genomes for metagenomic binning, comparative biology and taxonomic classification.</title>
        <authorList>
            <person name="Goeker M."/>
        </authorList>
    </citation>
    <scope>NUCLEOTIDE SEQUENCE [LARGE SCALE GENOMIC DNA]</scope>
    <source>
        <strain evidence="9 10">DSM 6130</strain>
    </source>
</reference>
<dbReference type="RefSeq" id="WP_204950521.1">
    <property type="nucleotide sequence ID" value="NZ_BSFF01000003.1"/>
</dbReference>
<evidence type="ECO:0000256" key="3">
    <source>
        <dbReference type="ARBA" id="ARBA00022748"/>
    </source>
</evidence>
<evidence type="ECO:0000256" key="4">
    <source>
        <dbReference type="ARBA" id="ARBA00022803"/>
    </source>
</evidence>
<keyword evidence="3" id="KW-0201">Cytochrome c-type biogenesis</keyword>
<feature type="transmembrane region" description="Helical" evidence="6">
    <location>
        <begin position="6"/>
        <end position="23"/>
    </location>
</feature>
<dbReference type="GO" id="GO:0005886">
    <property type="term" value="C:plasma membrane"/>
    <property type="evidence" value="ECO:0007669"/>
    <property type="project" value="TreeGrafter"/>
</dbReference>